<comment type="caution">
    <text evidence="1">The sequence shown here is derived from an EMBL/GenBank/DDBJ whole genome shotgun (WGS) entry which is preliminary data.</text>
</comment>
<reference evidence="1 2" key="1">
    <citation type="submission" date="2024-09" db="EMBL/GenBank/DDBJ databases">
        <title>Genomes of Rahnella.</title>
        <authorList>
            <person name="Mnguni F.C."/>
            <person name="Shin G.Y."/>
            <person name="Coutinho T."/>
        </authorList>
    </citation>
    <scope>NUCLEOTIDE SEQUENCE [LARGE SCALE GENOMIC DNA]</scope>
    <source>
        <strain evidence="1 2">20WA0057</strain>
    </source>
</reference>
<dbReference type="EMBL" id="JBHUCJ010000006">
    <property type="protein sequence ID" value="MFD3222731.1"/>
    <property type="molecule type" value="Genomic_DNA"/>
</dbReference>
<dbReference type="SUPFAM" id="SSF141452">
    <property type="entry name" value="Hcp1-like"/>
    <property type="match status" value="1"/>
</dbReference>
<keyword evidence="2" id="KW-1185">Reference proteome</keyword>
<evidence type="ECO:0000313" key="2">
    <source>
        <dbReference type="Proteomes" id="UP001598201"/>
    </source>
</evidence>
<dbReference type="NCBIfam" id="TIGR03344">
    <property type="entry name" value="VI_effect_Hcp1"/>
    <property type="match status" value="1"/>
</dbReference>
<accession>A0ABW6C3R9</accession>
<evidence type="ECO:0000313" key="1">
    <source>
        <dbReference type="EMBL" id="MFD3222731.1"/>
    </source>
</evidence>
<dbReference type="Pfam" id="PF05638">
    <property type="entry name" value="T6SS_HCP"/>
    <property type="match status" value="1"/>
</dbReference>
<proteinExistence type="predicted"/>
<protein>
    <submittedName>
        <fullName evidence="1">Hcp family type VI secretion system effector</fullName>
    </submittedName>
</protein>
<dbReference type="InterPro" id="IPR036624">
    <property type="entry name" value="Hcp1-lik_sf"/>
</dbReference>
<dbReference type="InterPro" id="IPR052947">
    <property type="entry name" value="T6SS_Hcp1_domain"/>
</dbReference>
<dbReference type="PANTHER" id="PTHR34319:SF6">
    <property type="entry name" value="MAJOR EXPORTED PROTEIN"/>
    <property type="match status" value="1"/>
</dbReference>
<dbReference type="PANTHER" id="PTHR34319">
    <property type="entry name" value="MAJOR EXPORTED PROTEIN"/>
    <property type="match status" value="1"/>
</dbReference>
<dbReference type="InterPro" id="IPR008514">
    <property type="entry name" value="T6SS_Hcp"/>
</dbReference>
<organism evidence="1 2">
    <name type="scientific">Rahnella sp. (strain Y9602)</name>
    <dbReference type="NCBI Taxonomy" id="2703885"/>
    <lineage>
        <taxon>Bacteria</taxon>
        <taxon>Pseudomonadati</taxon>
        <taxon>Pseudomonadota</taxon>
        <taxon>Gammaproteobacteria</taxon>
        <taxon>Enterobacterales</taxon>
        <taxon>Yersiniaceae</taxon>
        <taxon>Rahnella</taxon>
    </lineage>
</organism>
<dbReference type="Proteomes" id="UP001598201">
    <property type="component" value="Unassembled WGS sequence"/>
</dbReference>
<dbReference type="Gene3D" id="2.30.110.20">
    <property type="entry name" value="Hcp1-like"/>
    <property type="match status" value="1"/>
</dbReference>
<gene>
    <name evidence="1" type="ORF">ACFPK4_04245</name>
</gene>
<sequence length="159" mass="17768">MSNPAYLFLTGVDGSPIVGGSLVSGREGAIELKSVTHNMHIPADRNTGKLTGTRIHSPITLQKEFDRTTPLLYRALSEGQTLKSATIKMYHILEAGIEAEYFNIILENVKVTSIAPNLYPGNQTGTHFETIQLRYESITWKYVNGNIIYKDIWNERITA</sequence>
<dbReference type="RefSeq" id="WP_037033840.1">
    <property type="nucleotide sequence ID" value="NZ_JAFMPC010000228.1"/>
</dbReference>
<name>A0ABW6C3R9_RAHSY</name>